<dbReference type="InterPro" id="IPR011009">
    <property type="entry name" value="Kinase-like_dom_sf"/>
</dbReference>
<evidence type="ECO:0000256" key="3">
    <source>
        <dbReference type="ARBA" id="ARBA00008536"/>
    </source>
</evidence>
<dbReference type="InterPro" id="IPR050528">
    <property type="entry name" value="L-type_Lectin-RKs"/>
</dbReference>
<feature type="domain" description="Protein kinase" evidence="21">
    <location>
        <begin position="156"/>
        <end position="410"/>
    </location>
</feature>
<proteinExistence type="inferred from homology"/>
<evidence type="ECO:0000256" key="6">
    <source>
        <dbReference type="ARBA" id="ARBA00022527"/>
    </source>
</evidence>
<keyword evidence="6 19" id="KW-0723">Serine/threonine-protein kinase</keyword>
<evidence type="ECO:0000313" key="23">
    <source>
        <dbReference type="Proteomes" id="UP000327157"/>
    </source>
</evidence>
<dbReference type="GO" id="GO:0005886">
    <property type="term" value="C:plasma membrane"/>
    <property type="evidence" value="ECO:0007669"/>
    <property type="project" value="UniProtKB-SubCell"/>
</dbReference>
<keyword evidence="17" id="KW-0325">Glycoprotein</keyword>
<accession>A0A5N5F3A5</accession>
<dbReference type="GO" id="GO:0005524">
    <property type="term" value="F:ATP binding"/>
    <property type="evidence" value="ECO:0007669"/>
    <property type="project" value="UniProtKB-UniRule"/>
</dbReference>
<evidence type="ECO:0000256" key="11">
    <source>
        <dbReference type="ARBA" id="ARBA00022741"/>
    </source>
</evidence>
<evidence type="ECO:0000259" key="21">
    <source>
        <dbReference type="PROSITE" id="PS50011"/>
    </source>
</evidence>
<keyword evidence="13 18" id="KW-0067">ATP-binding</keyword>
<dbReference type="SUPFAM" id="SSF56112">
    <property type="entry name" value="Protein kinase-like (PK-like)"/>
    <property type="match status" value="1"/>
</dbReference>
<keyword evidence="11 18" id="KW-0547">Nucleotide-binding</keyword>
<reference evidence="23" key="2">
    <citation type="submission" date="2019-10" db="EMBL/GenBank/DDBJ databases">
        <title>A de novo genome assembly of a pear dwarfing rootstock.</title>
        <authorList>
            <person name="Wang F."/>
            <person name="Wang J."/>
            <person name="Li S."/>
            <person name="Zhang Y."/>
            <person name="Fang M."/>
            <person name="Ma L."/>
            <person name="Zhao Y."/>
            <person name="Jiang S."/>
        </authorList>
    </citation>
    <scope>NUCLEOTIDE SEQUENCE [LARGE SCALE GENOMIC DNA]</scope>
</reference>
<name>A0A5N5F3A5_9ROSA</name>
<dbReference type="PROSITE" id="PS50011">
    <property type="entry name" value="PROTEIN_KINASE_DOM"/>
    <property type="match status" value="1"/>
</dbReference>
<keyword evidence="5" id="KW-1003">Cell membrane</keyword>
<dbReference type="Pfam" id="PF07714">
    <property type="entry name" value="PK_Tyr_Ser-Thr"/>
    <property type="match status" value="1"/>
</dbReference>
<keyword evidence="9" id="KW-0732">Signal</keyword>
<dbReference type="SUPFAM" id="SSF49899">
    <property type="entry name" value="Concanavalin A-like lectins/glucanases"/>
    <property type="match status" value="1"/>
</dbReference>
<comment type="similarity">
    <text evidence="3">In the N-terminal section; belongs to the leguminous lectin family.</text>
</comment>
<comment type="similarity">
    <text evidence="2">Belongs to the leguminous lectin family.</text>
</comment>
<evidence type="ECO:0000256" key="2">
    <source>
        <dbReference type="ARBA" id="ARBA00007606"/>
    </source>
</evidence>
<dbReference type="PROSITE" id="PS00108">
    <property type="entry name" value="PROTEIN_KINASE_ST"/>
    <property type="match status" value="1"/>
</dbReference>
<keyword evidence="15 20" id="KW-0472">Membrane</keyword>
<keyword evidence="16 22" id="KW-0675">Receptor</keyword>
<protein>
    <submittedName>
        <fullName evidence="22">L-type lectin-domain containing receptor kinase IX.1</fullName>
    </submittedName>
</protein>
<dbReference type="Pfam" id="PF00139">
    <property type="entry name" value="Lectin_legB"/>
    <property type="match status" value="1"/>
</dbReference>
<dbReference type="GO" id="GO:0030246">
    <property type="term" value="F:carbohydrate binding"/>
    <property type="evidence" value="ECO:0007669"/>
    <property type="project" value="UniProtKB-KW"/>
</dbReference>
<keyword evidence="12 22" id="KW-0418">Kinase</keyword>
<evidence type="ECO:0000256" key="17">
    <source>
        <dbReference type="ARBA" id="ARBA00023180"/>
    </source>
</evidence>
<dbReference type="OrthoDB" id="2014828at2759"/>
<keyword evidence="14 20" id="KW-1133">Transmembrane helix</keyword>
<dbReference type="GO" id="GO:0002229">
    <property type="term" value="P:defense response to oomycetes"/>
    <property type="evidence" value="ECO:0007669"/>
    <property type="project" value="UniProtKB-ARBA"/>
</dbReference>
<dbReference type="InterPro" id="IPR000719">
    <property type="entry name" value="Prot_kinase_dom"/>
</dbReference>
<evidence type="ECO:0000256" key="1">
    <source>
        <dbReference type="ARBA" id="ARBA00004251"/>
    </source>
</evidence>
<feature type="transmembrane region" description="Helical" evidence="20">
    <location>
        <begin position="93"/>
        <end position="114"/>
    </location>
</feature>
<comment type="caution">
    <text evidence="22">The sequence shown here is derived from an EMBL/GenBank/DDBJ whole genome shotgun (WGS) entry which is preliminary data.</text>
</comment>
<sequence>MKNGSVGNAWVSYNSTSHNLSVFLTYFKNPKFSTGDSSVSYIVDLSKVLPELVSIGFSAATGAWVDVHNILSWSFSSTLEISSNNEAKRKIRIGVGLGVGFGLLSCGLGLFWFISWRRSAKKINEAYDMSMDDEFDKGTGPRRFTYRELSRATNNFSEGGKLGEGGFGGVYMGLLTESNTEVAVKRVSRGSTQGKREYIAEVRIISQLRHRNLFLLVYELMPNGSLDSHLFGMKLHLTWTVRHKVALGLASALLYLHEEWKQCVVHRDIKSSNVMLDSNFNAKLGDFGLARLVDHGLGSQTTVLAGTMGYLAPECVTDGRASKESDVYSFGVVALEISCGRRPVEWAWDLYGKDQILEAVDKRLNMEFDEQQIECLMIVGLWCCHPDPTVRPSIRQVINALNFEAPMPSLPSKLPVPMYFAPALSMCRFSYTSNLTGSSVKDQTQCSSTSCTTYNSSQSAGSSKALLNSRTAVV</sequence>
<dbReference type="Gene3D" id="3.30.200.20">
    <property type="entry name" value="Phosphorylase Kinase, domain 1"/>
    <property type="match status" value="1"/>
</dbReference>
<comment type="similarity">
    <text evidence="4">In the C-terminal section; belongs to the protein kinase superfamily. Ser/Thr protein kinase family.</text>
</comment>
<evidence type="ECO:0000256" key="14">
    <source>
        <dbReference type="ARBA" id="ARBA00022989"/>
    </source>
</evidence>
<evidence type="ECO:0000256" key="15">
    <source>
        <dbReference type="ARBA" id="ARBA00023136"/>
    </source>
</evidence>
<organism evidence="22 23">
    <name type="scientific">Pyrus ussuriensis x Pyrus communis</name>
    <dbReference type="NCBI Taxonomy" id="2448454"/>
    <lineage>
        <taxon>Eukaryota</taxon>
        <taxon>Viridiplantae</taxon>
        <taxon>Streptophyta</taxon>
        <taxon>Embryophyta</taxon>
        <taxon>Tracheophyta</taxon>
        <taxon>Spermatophyta</taxon>
        <taxon>Magnoliopsida</taxon>
        <taxon>eudicotyledons</taxon>
        <taxon>Gunneridae</taxon>
        <taxon>Pentapetalae</taxon>
        <taxon>rosids</taxon>
        <taxon>fabids</taxon>
        <taxon>Rosales</taxon>
        <taxon>Rosaceae</taxon>
        <taxon>Amygdaloideae</taxon>
        <taxon>Maleae</taxon>
        <taxon>Pyrus</taxon>
    </lineage>
</organism>
<evidence type="ECO:0000256" key="20">
    <source>
        <dbReference type="SAM" id="Phobius"/>
    </source>
</evidence>
<dbReference type="Gene3D" id="2.60.120.200">
    <property type="match status" value="1"/>
</dbReference>
<reference evidence="22 23" key="1">
    <citation type="submission" date="2019-09" db="EMBL/GenBank/DDBJ databases">
        <authorList>
            <person name="Ou C."/>
        </authorList>
    </citation>
    <scope>NUCLEOTIDE SEQUENCE [LARGE SCALE GENOMIC DNA]</scope>
    <source>
        <strain evidence="22">S2</strain>
        <tissue evidence="22">Leaf</tissue>
    </source>
</reference>
<dbReference type="InterPro" id="IPR008271">
    <property type="entry name" value="Ser/Thr_kinase_AS"/>
</dbReference>
<dbReference type="InterPro" id="IPR001220">
    <property type="entry name" value="Legume_lectin_dom"/>
</dbReference>
<dbReference type="FunFam" id="1.10.510.10:FF:000240">
    <property type="entry name" value="Lectin-domain containing receptor kinase A4.3"/>
    <property type="match status" value="1"/>
</dbReference>
<dbReference type="PANTHER" id="PTHR27007">
    <property type="match status" value="1"/>
</dbReference>
<keyword evidence="23" id="KW-1185">Reference proteome</keyword>
<evidence type="ECO:0000256" key="10">
    <source>
        <dbReference type="ARBA" id="ARBA00022734"/>
    </source>
</evidence>
<evidence type="ECO:0000256" key="13">
    <source>
        <dbReference type="ARBA" id="ARBA00022840"/>
    </source>
</evidence>
<dbReference type="PROSITE" id="PS00107">
    <property type="entry name" value="PROTEIN_KINASE_ATP"/>
    <property type="match status" value="1"/>
</dbReference>
<keyword evidence="8 20" id="KW-0812">Transmembrane</keyword>
<comment type="similarity">
    <text evidence="19">Belongs to the protein kinase superfamily.</text>
</comment>
<keyword evidence="10 22" id="KW-0430">Lectin</keyword>
<evidence type="ECO:0000256" key="16">
    <source>
        <dbReference type="ARBA" id="ARBA00023170"/>
    </source>
</evidence>
<dbReference type="InterPro" id="IPR017441">
    <property type="entry name" value="Protein_kinase_ATP_BS"/>
</dbReference>
<comment type="subcellular location">
    <subcellularLocation>
        <location evidence="1">Cell membrane</location>
        <topology evidence="1">Single-pass type I membrane protein</topology>
    </subcellularLocation>
</comment>
<evidence type="ECO:0000256" key="9">
    <source>
        <dbReference type="ARBA" id="ARBA00022729"/>
    </source>
</evidence>
<evidence type="ECO:0000256" key="19">
    <source>
        <dbReference type="RuleBase" id="RU000304"/>
    </source>
</evidence>
<evidence type="ECO:0000256" key="18">
    <source>
        <dbReference type="PROSITE-ProRule" id="PRU10141"/>
    </source>
</evidence>
<evidence type="ECO:0000256" key="8">
    <source>
        <dbReference type="ARBA" id="ARBA00022692"/>
    </source>
</evidence>
<dbReference type="GO" id="GO:0004674">
    <property type="term" value="F:protein serine/threonine kinase activity"/>
    <property type="evidence" value="ECO:0007669"/>
    <property type="project" value="UniProtKB-KW"/>
</dbReference>
<dbReference type="EMBL" id="SMOL01000768">
    <property type="protein sequence ID" value="KAB2597558.1"/>
    <property type="molecule type" value="Genomic_DNA"/>
</dbReference>
<dbReference type="SMART" id="SM00220">
    <property type="entry name" value="S_TKc"/>
    <property type="match status" value="1"/>
</dbReference>
<dbReference type="InterPro" id="IPR013320">
    <property type="entry name" value="ConA-like_dom_sf"/>
</dbReference>
<evidence type="ECO:0000256" key="4">
    <source>
        <dbReference type="ARBA" id="ARBA00010217"/>
    </source>
</evidence>
<dbReference type="InterPro" id="IPR001245">
    <property type="entry name" value="Ser-Thr/Tyr_kinase_cat_dom"/>
</dbReference>
<evidence type="ECO:0000256" key="7">
    <source>
        <dbReference type="ARBA" id="ARBA00022679"/>
    </source>
</evidence>
<dbReference type="Gene3D" id="1.10.510.10">
    <property type="entry name" value="Transferase(Phosphotransferase) domain 1"/>
    <property type="match status" value="1"/>
</dbReference>
<reference evidence="22 23" key="3">
    <citation type="submission" date="2019-11" db="EMBL/GenBank/DDBJ databases">
        <title>A de novo genome assembly of a pear dwarfing rootstock.</title>
        <authorList>
            <person name="Wang F."/>
            <person name="Wang J."/>
            <person name="Li S."/>
            <person name="Zhang Y."/>
            <person name="Fang M."/>
            <person name="Ma L."/>
            <person name="Zhao Y."/>
            <person name="Jiang S."/>
        </authorList>
    </citation>
    <scope>NUCLEOTIDE SEQUENCE [LARGE SCALE GENOMIC DNA]</scope>
    <source>
        <strain evidence="22">S2</strain>
        <tissue evidence="22">Leaf</tissue>
    </source>
</reference>
<evidence type="ECO:0000256" key="5">
    <source>
        <dbReference type="ARBA" id="ARBA00022475"/>
    </source>
</evidence>
<dbReference type="AlphaFoldDB" id="A0A5N5F3A5"/>
<evidence type="ECO:0000313" key="22">
    <source>
        <dbReference type="EMBL" id="KAB2597558.1"/>
    </source>
</evidence>
<keyword evidence="7" id="KW-0808">Transferase</keyword>
<gene>
    <name evidence="22" type="ORF">D8674_000478</name>
</gene>
<dbReference type="Proteomes" id="UP000327157">
    <property type="component" value="Chromosome 1"/>
</dbReference>
<evidence type="ECO:0000256" key="12">
    <source>
        <dbReference type="ARBA" id="ARBA00022777"/>
    </source>
</evidence>
<feature type="binding site" evidence="18">
    <location>
        <position position="185"/>
    </location>
    <ligand>
        <name>ATP</name>
        <dbReference type="ChEBI" id="CHEBI:30616"/>
    </ligand>
</feature>